<sequence>MVNFGHRKSVRLKALIREHIDVSSLDESALNAETRSVIANNGGLYINAPVDAVDWFGLSRGDRVRVRTFPDAIVITREDADEF</sequence>
<dbReference type="AlphaFoldDB" id="I3R454"/>
<dbReference type="STRING" id="523841.HFX_1302"/>
<evidence type="ECO:0000313" key="6">
    <source>
        <dbReference type="Proteomes" id="UP000299011"/>
    </source>
</evidence>
<reference evidence="3 6" key="5">
    <citation type="submission" date="2019-04" db="EMBL/GenBank/DDBJ databases">
        <title>Methylomes of two halophilic Archaea, Haloarcula marismortui and Haloferax mediterranei.</title>
        <authorList>
            <person name="DasSarma S."/>
            <person name="DasSarma P."/>
            <person name="DasSarma S."/>
            <person name="Fomenkov A."/>
            <person name="Vincze T."/>
            <person name="Anton B.P."/>
            <person name="Roberts R.J."/>
        </authorList>
    </citation>
    <scope>NUCLEOTIDE SEQUENCE [LARGE SCALE GENOMIC DNA]</scope>
    <source>
        <strain evidence="3">ATCC 33500</strain>
        <strain evidence="6">ATCC 33500 / DSM 1411 / JCM 8866 / NBRC 14739 / NCIMB 2177 / R-4</strain>
    </source>
</reference>
<organism evidence="1 4">
    <name type="scientific">Haloferax mediterranei (strain ATCC 33500 / DSM 1411 / JCM 8866 / NBRC 14739 / NCIMB 2177 / R-4)</name>
    <name type="common">Halobacterium mediterranei</name>
    <dbReference type="NCBI Taxonomy" id="523841"/>
    <lineage>
        <taxon>Archaea</taxon>
        <taxon>Methanobacteriati</taxon>
        <taxon>Methanobacteriota</taxon>
        <taxon>Stenosarchaea group</taxon>
        <taxon>Halobacteria</taxon>
        <taxon>Halobacteriales</taxon>
        <taxon>Haloferacaceae</taxon>
        <taxon>Haloferax</taxon>
    </lineage>
</organism>
<dbReference type="EMBL" id="CP001868">
    <property type="protein sequence ID" value="AFK19014.1"/>
    <property type="molecule type" value="Genomic_DNA"/>
</dbReference>
<reference evidence="1" key="4">
    <citation type="submission" date="2014-05" db="EMBL/GenBank/DDBJ databases">
        <authorList>
            <person name="Wang L."/>
            <person name="Yang H."/>
            <person name="Xiang H."/>
        </authorList>
    </citation>
    <scope>NUCLEOTIDE SEQUENCE</scope>
    <source>
        <strain>CGMCC 1.2087</strain>
    </source>
</reference>
<dbReference type="Proteomes" id="UP000027075">
    <property type="component" value="Chromosome"/>
</dbReference>
<accession>I3R454</accession>
<dbReference type="OrthoDB" id="295495at2157"/>
<evidence type="ECO:0000313" key="2">
    <source>
        <dbReference type="EMBL" id="AHZ21627.1"/>
    </source>
</evidence>
<dbReference type="Proteomes" id="UP000299011">
    <property type="component" value="Chromosome"/>
</dbReference>
<dbReference type="KEGG" id="hme:HFX_1302"/>
<evidence type="ECO:0000313" key="1">
    <source>
        <dbReference type="EMBL" id="AFK19014.1"/>
    </source>
</evidence>
<reference evidence="1" key="1">
    <citation type="journal article" date="2012" name="Appl. Environ. Microbiol.">
        <title>Identification of the haloarchaeal phasin (PhaP) that functions in polyhydroxyalkanoate accumulation and granule formation in Haloferax mediterranei.</title>
        <authorList>
            <person name="Cai S."/>
            <person name="Cai L."/>
            <person name="Liu H."/>
            <person name="Liu X."/>
            <person name="Han J."/>
            <person name="Zhou J."/>
            <person name="Xiang H."/>
        </authorList>
    </citation>
    <scope>NUCLEOTIDE SEQUENCE</scope>
    <source>
        <strain evidence="1">CGMCC 1.2087</strain>
    </source>
</reference>
<evidence type="ECO:0000313" key="4">
    <source>
        <dbReference type="Proteomes" id="UP000006469"/>
    </source>
</evidence>
<evidence type="ECO:0000313" key="5">
    <source>
        <dbReference type="Proteomes" id="UP000027075"/>
    </source>
</evidence>
<name>I3R454_HALMT</name>
<dbReference type="EMBL" id="CP039139">
    <property type="protein sequence ID" value="QCQ76636.1"/>
    <property type="molecule type" value="Genomic_DNA"/>
</dbReference>
<dbReference type="HOGENOM" id="CLU_2534567_0_0_2"/>
<gene>
    <name evidence="1" type="ordered locus">HFX_1302</name>
    <name evidence="2" type="ORF">BM92_02675</name>
    <name evidence="3" type="ORF">E6P09_09520</name>
</gene>
<dbReference type="EMBL" id="CP007551">
    <property type="protein sequence ID" value="AHZ21627.1"/>
    <property type="molecule type" value="Genomic_DNA"/>
</dbReference>
<protein>
    <submittedName>
        <fullName evidence="1">Uncharacterized protein</fullName>
    </submittedName>
</protein>
<evidence type="ECO:0000313" key="3">
    <source>
        <dbReference type="EMBL" id="QCQ76636.1"/>
    </source>
</evidence>
<reference evidence="2 5" key="3">
    <citation type="submission" date="2014-04" db="EMBL/GenBank/DDBJ databases">
        <title>Transcriptional profiles of Haloferax mediterranei on the basis of nitrogen availability.</title>
        <authorList>
            <person name="Bautista V."/>
        </authorList>
    </citation>
    <scope>NUCLEOTIDE SEQUENCE [LARGE SCALE GENOMIC DNA]</scope>
    <source>
        <strain evidence="2">ATCC 33500</strain>
        <strain evidence="5">ATCC 33500 / DSM 1411 / JCM 8866 / NBRC 14739 / NCIMB 2177 / R-4</strain>
    </source>
</reference>
<reference evidence="1 4" key="2">
    <citation type="journal article" date="2012" name="J. Bacteriol.">
        <title>Complete genome sequence of the metabolically versatile halophilic archaeon Haloferax mediterranei, a poly(3-hydroxybutyrate-co-3-hydroxyvalerate) producer.</title>
        <authorList>
            <person name="Han J."/>
            <person name="Zhang F."/>
            <person name="Hou J."/>
            <person name="Liu X."/>
            <person name="Li M."/>
            <person name="Liu H."/>
            <person name="Cai L."/>
            <person name="Zhang B."/>
            <person name="Chen Y."/>
            <person name="Zhou J."/>
            <person name="Hu S."/>
            <person name="Xiang H."/>
        </authorList>
    </citation>
    <scope>NUCLEOTIDE SEQUENCE [LARGE SCALE GENOMIC DNA]</scope>
    <source>
        <strain evidence="4">ATCC 33500 / DSM 1411 / JCM 8866 / NBRC 14739 / NCIMB 2177 / R-4</strain>
        <strain evidence="1">CGMCC 1.2087</strain>
    </source>
</reference>
<proteinExistence type="predicted"/>
<dbReference type="Proteomes" id="UP000006469">
    <property type="component" value="Chromosome"/>
</dbReference>